<feature type="region of interest" description="Disordered" evidence="1">
    <location>
        <begin position="1566"/>
        <end position="1666"/>
    </location>
</feature>
<feature type="region of interest" description="Disordered" evidence="1">
    <location>
        <begin position="598"/>
        <end position="674"/>
    </location>
</feature>
<keyword evidence="2" id="KW-0472">Membrane</keyword>
<keyword evidence="4" id="KW-1185">Reference proteome</keyword>
<keyword evidence="2" id="KW-1133">Transmembrane helix</keyword>
<evidence type="ECO:0000313" key="3">
    <source>
        <dbReference type="EMBL" id="WUI83758.1"/>
    </source>
</evidence>
<feature type="region of interest" description="Disordered" evidence="1">
    <location>
        <begin position="686"/>
        <end position="711"/>
    </location>
</feature>
<feature type="region of interest" description="Disordered" evidence="1">
    <location>
        <begin position="876"/>
        <end position="928"/>
    </location>
</feature>
<dbReference type="EMBL" id="CP107941">
    <property type="protein sequence ID" value="WUI83758.1"/>
    <property type="molecule type" value="Genomic_DNA"/>
</dbReference>
<name>A0ABZ1PI48_9ACTN</name>
<accession>A0ABZ1PI48</accession>
<feature type="compositionally biased region" description="Polar residues" evidence="1">
    <location>
        <begin position="659"/>
        <end position="669"/>
    </location>
</feature>
<feature type="region of interest" description="Disordered" evidence="1">
    <location>
        <begin position="1017"/>
        <end position="1161"/>
    </location>
</feature>
<evidence type="ECO:0000313" key="4">
    <source>
        <dbReference type="Proteomes" id="UP001346877"/>
    </source>
</evidence>
<feature type="region of interest" description="Disordered" evidence="1">
    <location>
        <begin position="1319"/>
        <end position="1340"/>
    </location>
</feature>
<feature type="compositionally biased region" description="Basic and acidic residues" evidence="1">
    <location>
        <begin position="635"/>
        <end position="647"/>
    </location>
</feature>
<sequence>MAKQTNGHASPAELRALAADWRAQADRLESLGGTVVSAYNSIKWSGFAYFSATAAANAVNVKLGKMADAARDFANFLDEYASKVEEQIKREKAATIVQIVLAIFGVLTIGLAFVLAPALAALSSLLASLLPAMNAVAGRIATMLIDVALGFLTFGSMQVAMEFGMRGIVYGAMDLPVELHSSELLLNILLAGGLGGLFSIRAVNSVPRLGSRGATPPPVPKTQASPKVSPATGTDGNTVRLNSPAPVKGADIANTPRVNDTTPAVSASDITAAPVVPAGSHAAPTVSASSAGDVSRLAVGAPGGTKSVSASTQQGTGHVNQPLGAPRTTTTTAAPQGGTHGDGLRMANLDRTVSPTGARGDFSPQVNTPASNVVHQPPQPTVTERGLVGMAEGRGISRESSATGPTIHATPPTGPATVPHGTSLPPAMRPGGLPETSVLNSGNHLMPPTGRPGVTDYVPATTTSHTVAPHAPGRVFNETATSAAHPTSHQLRDHNVKFSEEIRGTTAGPVAPRHTPDFSKFIAGRVLDETAIGATHPTPQQLRENHVKAFEGIGGTKADLPPDWSKHGPGRVLDETATTAAHPTSQQLRDQHANAFEGKQRATTADPPPDRSKHGPGRVLDETATTATHPTPQQLRDHHETFLEKVRGTTGADAPGPASTPTPGRQLLQTGPDGRADLVRVSAESRFTAEGRQPGGDARPTLEGPATGPDRSLSYVELRADGTMGPTTLRPGENVLHSQPLNGKPQEQLLSYSPDGRSWDVNSVTPAVRTAGAAQPRPTQMLRQNPDGTVDLLTFHKPPALASGPPVKPRPGEPSFHDLNGPGVRQGWQSRSFSPDEGFKVDQISRPQLTGQRVDGKELFFQREPTSMLVKDPVSNQWRPLGTTEGVATLPKGWGRAPDAPPVTVGKPADNPSFSRGGTGQGTPPDSAHYRWSMENGKVEPVKVQTTSLEVAEIGTQTRSVSIGRQMATGGNGLDSLRMLPDGTLAPANPRAISDQIRLDPKSGAITVDGVRLTGGHSFGGGGGLSSHGPSHGSATQRPGEVDTAVAGHSDRSAVTRADSRLQNASAPPAPARADAGSTRIEHGAVPVRPDQAATRADAPGPATPRASTPTPGRQLLQTGPDGHADLVRVSAATRFPAEGRRPGGDAHPTPEGPATGPDTSLSYIELRADGTMGPTTLRRGETVLDSQPLSGKIISYSPDGRSWDVNSVTPAARPAGAAQRQPKRLTQMLRQNPDGTVDLLTFPTPPGLASGPSVKPRPGETSFHDLDGPGVQNGWHSRSIDHLRYWGEPVSRPPAGRRVDGGDLFFHREPRSLLVKDQASHQWRPLGTTEGVGPGAPPVTVGKPAGNPSFGREGAPPDVHYRWSIENGRVEPVKVPATSLEVVEIGTQTRSVSIDRYVAGGGGGGGNGLDSLRMLQDGTFVPANPRTITPDQIRLDPESGAITMDGAGPTGGHSFGGDGGAPGSGGGGAPGSRGGGLSGRGPSHGSATQADDGALTFVKPRSTAESSAAAMARDARTHADAAGERSDPGRTLGSGKPATRAGAGVGGPEEANAARIVTRGDDGTYVLGAPAEAPRNVLRKPQPDQTPGAEARAARIITRGHDGKYVLGNPAEAPHNVLRKPRPEQPPGTEVRTPDPAPGEHPAGTMPAALATPAAPAHEAAPGTPVDAVATPQVVAKPQAPPVVLDPTPPPAPTVPMRPPLAHEAPYVTAMPHGLSLTGQGNVVHLHAGMEPTRLVLRPGPDLTIVVDSSVTNLPDIRATLTKLHPSQPPVSTVEFVGTRQPITPERAQQIADRLLTGLPGNPQISLLAAALTDAPTGAPAAKSYRFGASNGAPTNPPGEYDLPAAPAHDLAPRTPAGAVAKPEAPPVMVEPTPAPAVPMRAPITHEAPYGTAMPYGLSMTMQDNVVHLHAGAGPTRLVLRPGPGLTVVVDASVTSLPAIRAALAELHPSQPPVSTVEFVGTRQPVTPERAQQIADRLLTGLPGNPQISLLASALTHAPTGTPAAESYRFNASNGAPTNPPGDSTLDLAARTQQWTARQDALRTDYAARIGTARRVEEFRPDLVGAFGNAVADAAARTERSPQPASLDRLPAEVADRFRTEFVAAGRHLFDQVWAPVIAAGTRSDDPAFQATEHEWQVRYEQLLTAVRGSTFSYLQAHRHEAAVQAAVLDARDAGRHVSETAVQAFYNDARTRLRTAFDESADPAGAQQWEALATTLEASIPGYFSEEALRRHANANTPAEGDDTTRLLEATPTAYESAARPVVDQARADIHAALNRPDPDIDAATQQWITHLLDGDIREATTYAQTWAERGGNTPAVVAAAVDGLRDILSDLVRSIPLLLLHHALLGEQVRAAGSAFDDLPTIDLPAPVSEALGQSFTLDWLTAYDELFRGDAVATTELHELPGTVQLATAGLELLGGVPGMPGEQVQALPISDSELTAPAPDTRTAADEAADTLAATGHAEIRDAFLTEADPIRRNTLLTGLLGENDTVLSALPALHTGLPVMTTSDAAMARMLGYAYGATRGEPLPVSEVRAAARSLQIESKLALIDGLLLLAVANPARQSVLQTLGELAMDC</sequence>
<reference evidence="3 4" key="1">
    <citation type="submission" date="2022-10" db="EMBL/GenBank/DDBJ databases">
        <title>The complete genomes of actinobacterial strains from the NBC collection.</title>
        <authorList>
            <person name="Joergensen T.S."/>
            <person name="Alvarez Arevalo M."/>
            <person name="Sterndorff E.B."/>
            <person name="Faurdal D."/>
            <person name="Vuksanovic O."/>
            <person name="Mourched A.-S."/>
            <person name="Charusanti P."/>
            <person name="Shaw S."/>
            <person name="Blin K."/>
            <person name="Weber T."/>
        </authorList>
    </citation>
    <scope>NUCLEOTIDE SEQUENCE [LARGE SCALE GENOMIC DNA]</scope>
    <source>
        <strain evidence="3 4">NBC_00396</strain>
    </source>
</reference>
<feature type="compositionally biased region" description="Low complexity" evidence="1">
    <location>
        <begin position="1502"/>
        <end position="1513"/>
    </location>
</feature>
<feature type="region of interest" description="Disordered" evidence="1">
    <location>
        <begin position="211"/>
        <end position="263"/>
    </location>
</feature>
<organism evidence="3 4">
    <name type="scientific">Micromonospora zamorensis</name>
    <dbReference type="NCBI Taxonomy" id="709883"/>
    <lineage>
        <taxon>Bacteria</taxon>
        <taxon>Bacillati</taxon>
        <taxon>Actinomycetota</taxon>
        <taxon>Actinomycetes</taxon>
        <taxon>Micromonosporales</taxon>
        <taxon>Micromonosporaceae</taxon>
        <taxon>Micromonospora</taxon>
    </lineage>
</organism>
<feature type="compositionally biased region" description="Gly residues" evidence="1">
    <location>
        <begin position="1449"/>
        <end position="1480"/>
    </location>
</feature>
<keyword evidence="2" id="KW-0812">Transmembrane</keyword>
<feature type="compositionally biased region" description="Polar residues" evidence="1">
    <location>
        <begin position="222"/>
        <end position="241"/>
    </location>
</feature>
<feature type="compositionally biased region" description="Low complexity" evidence="1">
    <location>
        <begin position="322"/>
        <end position="337"/>
    </location>
</feature>
<feature type="transmembrane region" description="Helical" evidence="2">
    <location>
        <begin position="184"/>
        <end position="203"/>
    </location>
</feature>
<feature type="transmembrane region" description="Helical" evidence="2">
    <location>
        <begin position="99"/>
        <end position="120"/>
    </location>
</feature>
<dbReference type="Proteomes" id="UP001346877">
    <property type="component" value="Chromosome"/>
</dbReference>
<feature type="compositionally biased region" description="Polar residues" evidence="1">
    <location>
        <begin position="1106"/>
        <end position="1118"/>
    </location>
</feature>
<feature type="compositionally biased region" description="Polar residues" evidence="1">
    <location>
        <begin position="306"/>
        <end position="319"/>
    </location>
</feature>
<feature type="compositionally biased region" description="Low complexity" evidence="1">
    <location>
        <begin position="623"/>
        <end position="634"/>
    </location>
</feature>
<evidence type="ECO:0000256" key="1">
    <source>
        <dbReference type="SAM" id="MobiDB-lite"/>
    </source>
</evidence>
<feature type="compositionally biased region" description="Gly residues" evidence="1">
    <location>
        <begin position="1017"/>
        <end position="1026"/>
    </location>
</feature>
<feature type="transmembrane region" description="Helical" evidence="2">
    <location>
        <begin position="140"/>
        <end position="163"/>
    </location>
</feature>
<feature type="compositionally biased region" description="Basic and acidic residues" evidence="1">
    <location>
        <begin position="1049"/>
        <end position="1060"/>
    </location>
</feature>
<feature type="compositionally biased region" description="Basic and acidic residues" evidence="1">
    <location>
        <begin position="1514"/>
        <end position="1529"/>
    </location>
</feature>
<feature type="region of interest" description="Disordered" evidence="1">
    <location>
        <begin position="397"/>
        <end position="441"/>
    </location>
</feature>
<gene>
    <name evidence="3" type="ORF">OG375_05290</name>
</gene>
<feature type="compositionally biased region" description="Low complexity" evidence="1">
    <location>
        <begin position="1643"/>
        <end position="1666"/>
    </location>
</feature>
<feature type="region of interest" description="Disordered" evidence="1">
    <location>
        <begin position="302"/>
        <end position="346"/>
    </location>
</feature>
<dbReference type="RefSeq" id="WP_328373198.1">
    <property type="nucleotide sequence ID" value="NZ_CP107936.1"/>
</dbReference>
<proteinExistence type="predicted"/>
<feature type="region of interest" description="Disordered" evidence="1">
    <location>
        <begin position="1422"/>
        <end position="1552"/>
    </location>
</feature>
<evidence type="ECO:0000256" key="2">
    <source>
        <dbReference type="SAM" id="Phobius"/>
    </source>
</evidence>
<protein>
    <submittedName>
        <fullName evidence="3">Uncharacterized protein</fullName>
    </submittedName>
</protein>